<dbReference type="OrthoDB" id="3681134at2759"/>
<evidence type="ECO:0000313" key="2">
    <source>
        <dbReference type="Proteomes" id="UP000800200"/>
    </source>
</evidence>
<keyword evidence="2" id="KW-1185">Reference proteome</keyword>
<sequence>MLGLKWETKRYGENSITETADFRQFISLGRAFLSLLASAEVEWDREDPWSRLPLSNPTSGGSLTERMLKSLYCAETIEYDSVVDPVRLRMARILLHHHYEQKCIDLKKDPDLSSRLSQGKGIASVAKNAILEKIYGCHDKNLSPEARERHENSLKWHKRIGKRWSYVTSHLGIGIVLTCSRGLEIHM</sequence>
<protein>
    <submittedName>
        <fullName evidence="1">Uncharacterized protein</fullName>
    </submittedName>
</protein>
<name>A0A6A6DCC7_9PEZI</name>
<evidence type="ECO:0000313" key="1">
    <source>
        <dbReference type="EMBL" id="KAF2176805.1"/>
    </source>
</evidence>
<feature type="non-terminal residue" evidence="1">
    <location>
        <position position="187"/>
    </location>
</feature>
<reference evidence="1" key="1">
    <citation type="journal article" date="2020" name="Stud. Mycol.">
        <title>101 Dothideomycetes genomes: a test case for predicting lifestyles and emergence of pathogens.</title>
        <authorList>
            <person name="Haridas S."/>
            <person name="Albert R."/>
            <person name="Binder M."/>
            <person name="Bloem J."/>
            <person name="Labutti K."/>
            <person name="Salamov A."/>
            <person name="Andreopoulos B."/>
            <person name="Baker S."/>
            <person name="Barry K."/>
            <person name="Bills G."/>
            <person name="Bluhm B."/>
            <person name="Cannon C."/>
            <person name="Castanera R."/>
            <person name="Culley D."/>
            <person name="Daum C."/>
            <person name="Ezra D."/>
            <person name="Gonzalez J."/>
            <person name="Henrissat B."/>
            <person name="Kuo A."/>
            <person name="Liang C."/>
            <person name="Lipzen A."/>
            <person name="Lutzoni F."/>
            <person name="Magnuson J."/>
            <person name="Mondo S."/>
            <person name="Nolan M."/>
            <person name="Ohm R."/>
            <person name="Pangilinan J."/>
            <person name="Park H.-J."/>
            <person name="Ramirez L."/>
            <person name="Alfaro M."/>
            <person name="Sun H."/>
            <person name="Tritt A."/>
            <person name="Yoshinaga Y."/>
            <person name="Zwiers L.-H."/>
            <person name="Turgeon B."/>
            <person name="Goodwin S."/>
            <person name="Spatafora J."/>
            <person name="Crous P."/>
            <person name="Grigoriev I."/>
        </authorList>
    </citation>
    <scope>NUCLEOTIDE SEQUENCE</scope>
    <source>
        <strain evidence="1">CBS 207.26</strain>
    </source>
</reference>
<accession>A0A6A6DCC7</accession>
<dbReference type="AlphaFoldDB" id="A0A6A6DCC7"/>
<proteinExistence type="predicted"/>
<dbReference type="Proteomes" id="UP000800200">
    <property type="component" value="Unassembled WGS sequence"/>
</dbReference>
<dbReference type="EMBL" id="ML994700">
    <property type="protein sequence ID" value="KAF2176805.1"/>
    <property type="molecule type" value="Genomic_DNA"/>
</dbReference>
<organism evidence="1 2">
    <name type="scientific">Zopfia rhizophila CBS 207.26</name>
    <dbReference type="NCBI Taxonomy" id="1314779"/>
    <lineage>
        <taxon>Eukaryota</taxon>
        <taxon>Fungi</taxon>
        <taxon>Dikarya</taxon>
        <taxon>Ascomycota</taxon>
        <taxon>Pezizomycotina</taxon>
        <taxon>Dothideomycetes</taxon>
        <taxon>Dothideomycetes incertae sedis</taxon>
        <taxon>Zopfiaceae</taxon>
        <taxon>Zopfia</taxon>
    </lineage>
</organism>
<gene>
    <name evidence="1" type="ORF">K469DRAFT_605641</name>
</gene>